<keyword evidence="2" id="KW-0436">Ligase</keyword>
<feature type="compositionally biased region" description="Acidic residues" evidence="7">
    <location>
        <begin position="310"/>
        <end position="321"/>
    </location>
</feature>
<protein>
    <recommendedName>
        <fullName evidence="4">Medium-chain acyl-CoA ligase ACSF2, mitochondrial</fullName>
    </recommendedName>
</protein>
<sequence>MSTMTIPETETLIDRMLKWRDEDGEKEAFVFYNRHYERSAITRKELVKLASRFAYILKSSGIGHKDVVVNTLPNGIERVVTDMGITMAGAAPINSMPSLTSGEIFFSSARRSHAKAAIVSPNSPKNSDWILLKKGIVDELDGPAGKKRLDRKGDEGKDEDNIVGKSGPKATPVSHSGNQELVFDYKSKEAPEMTKLIVVSRTSPRQRKEFPWVPHFLKFLDSQGENNVFIEKSVVSTDVGFMFTTTGTTGMQKIVPRTHKLLIKIAQVMGQMTPGKLPAMFYTTRLGWNSGFPYMFYLFGSTCVMLDELDSPEDEGGETNDSDSLAGKRKDEGCSKNEHESLAENDRKAAKGGKEGAENDKAVSELYNMCWRIIKAEKILFAYLSPKEIDGLAASAEKSVSEGREAPQKLLIVATGGLPIKHNIASSAVRRVCGSLTIVYGMTEAGVVSSNVLRKIEDYIEGDCGRLFRGVKCRITDDSGKLLPPGQAGNVQVSTETIFEGFFNNVEKTREAFTADGWYITADMGFLTPDGTLTILCRKGNVILHGSVIVYPTAVENVLRTCPGVQDVVVVPVPNEVNNQNICACVIRVPGVVLTEEGLKESMDSLIALPRSAEIPVPQHVIFLDTFPLVQDFKVDRKQLQKMATDYVLKQK</sequence>
<evidence type="ECO:0000259" key="9">
    <source>
        <dbReference type="Pfam" id="PF13193"/>
    </source>
</evidence>
<dbReference type="GO" id="GO:0031956">
    <property type="term" value="F:medium-chain fatty acid-CoA ligase activity"/>
    <property type="evidence" value="ECO:0007669"/>
    <property type="project" value="UniProtKB-EC"/>
</dbReference>
<evidence type="ECO:0000256" key="1">
    <source>
        <dbReference type="ARBA" id="ARBA00006432"/>
    </source>
</evidence>
<feature type="compositionally biased region" description="Basic and acidic residues" evidence="7">
    <location>
        <begin position="151"/>
        <end position="162"/>
    </location>
</feature>
<comment type="caution">
    <text evidence="10">The sequence shown here is derived from an EMBL/GenBank/DDBJ whole genome shotgun (WGS) entry which is preliminary data.</text>
</comment>
<dbReference type="PANTHER" id="PTHR43201">
    <property type="entry name" value="ACYL-COA SYNTHETASE"/>
    <property type="match status" value="1"/>
</dbReference>
<dbReference type="Pfam" id="PF00501">
    <property type="entry name" value="AMP-binding"/>
    <property type="match status" value="2"/>
</dbReference>
<dbReference type="GO" id="GO:0006631">
    <property type="term" value="P:fatty acid metabolic process"/>
    <property type="evidence" value="ECO:0007669"/>
    <property type="project" value="TreeGrafter"/>
</dbReference>
<evidence type="ECO:0000256" key="7">
    <source>
        <dbReference type="SAM" id="MobiDB-lite"/>
    </source>
</evidence>
<comment type="catalytic activity">
    <reaction evidence="6">
        <text>a medium-chain fatty acid + ATP + CoA = a medium-chain fatty acyl-CoA + AMP + diphosphate</text>
        <dbReference type="Rhea" id="RHEA:48340"/>
        <dbReference type="ChEBI" id="CHEBI:30616"/>
        <dbReference type="ChEBI" id="CHEBI:33019"/>
        <dbReference type="ChEBI" id="CHEBI:57287"/>
        <dbReference type="ChEBI" id="CHEBI:59558"/>
        <dbReference type="ChEBI" id="CHEBI:90546"/>
        <dbReference type="ChEBI" id="CHEBI:456215"/>
        <dbReference type="EC" id="6.2.1.2"/>
    </reaction>
</comment>
<evidence type="ECO:0000256" key="6">
    <source>
        <dbReference type="ARBA" id="ARBA00048277"/>
    </source>
</evidence>
<dbReference type="Pfam" id="PF13193">
    <property type="entry name" value="AMP-binding_C"/>
    <property type="match status" value="1"/>
</dbReference>
<reference evidence="10 11" key="1">
    <citation type="journal article" date="2021" name="Elife">
        <title>Chloroplast acquisition without the gene transfer in kleptoplastic sea slugs, Plakobranchus ocellatus.</title>
        <authorList>
            <person name="Maeda T."/>
            <person name="Takahashi S."/>
            <person name="Yoshida T."/>
            <person name="Shimamura S."/>
            <person name="Takaki Y."/>
            <person name="Nagai Y."/>
            <person name="Toyoda A."/>
            <person name="Suzuki Y."/>
            <person name="Arimoto A."/>
            <person name="Ishii H."/>
            <person name="Satoh N."/>
            <person name="Nishiyama T."/>
            <person name="Hasebe M."/>
            <person name="Maruyama T."/>
            <person name="Minagawa J."/>
            <person name="Obokata J."/>
            <person name="Shigenobu S."/>
        </authorList>
    </citation>
    <scope>NUCLEOTIDE SEQUENCE [LARGE SCALE GENOMIC DNA]</scope>
</reference>
<evidence type="ECO:0000313" key="10">
    <source>
        <dbReference type="EMBL" id="GFN81433.1"/>
    </source>
</evidence>
<comment type="function">
    <text evidence="3">Acyl-CoA synthases catalyze the initial reaction in fatty acid metabolism, by forming a thioester with CoA. Has some preference toward medium-chain substrates. Plays a role in adipocyte differentiation.</text>
</comment>
<name>A0AAV3YEM3_9GAST</name>
<feature type="region of interest" description="Disordered" evidence="7">
    <location>
        <begin position="310"/>
        <end position="356"/>
    </location>
</feature>
<dbReference type="Gene3D" id="3.40.50.980">
    <property type="match status" value="1"/>
</dbReference>
<dbReference type="PANTHER" id="PTHR43201:SF5">
    <property type="entry name" value="MEDIUM-CHAIN ACYL-COA LIGASE ACSF2, MITOCHONDRIAL"/>
    <property type="match status" value="1"/>
</dbReference>
<evidence type="ECO:0000259" key="8">
    <source>
        <dbReference type="Pfam" id="PF00501"/>
    </source>
</evidence>
<dbReference type="Gene3D" id="3.40.50.12780">
    <property type="entry name" value="N-terminal domain of ligase-like"/>
    <property type="match status" value="2"/>
</dbReference>
<feature type="domain" description="AMP-dependent synthetase/ligase" evidence="8">
    <location>
        <begin position="22"/>
        <end position="310"/>
    </location>
</feature>
<dbReference type="Proteomes" id="UP000735302">
    <property type="component" value="Unassembled WGS sequence"/>
</dbReference>
<evidence type="ECO:0000256" key="4">
    <source>
        <dbReference type="ARBA" id="ARBA00039638"/>
    </source>
</evidence>
<dbReference type="Gene3D" id="3.30.300.30">
    <property type="match status" value="1"/>
</dbReference>
<feature type="domain" description="AMP-dependent synthetase/ligase" evidence="8">
    <location>
        <begin position="368"/>
        <end position="502"/>
    </location>
</feature>
<evidence type="ECO:0000256" key="5">
    <source>
        <dbReference type="ARBA" id="ARBA00047319"/>
    </source>
</evidence>
<dbReference type="InterPro" id="IPR000873">
    <property type="entry name" value="AMP-dep_synth/lig_dom"/>
</dbReference>
<feature type="region of interest" description="Disordered" evidence="7">
    <location>
        <begin position="143"/>
        <end position="178"/>
    </location>
</feature>
<gene>
    <name evidence="10" type="ORF">PoB_000793900</name>
</gene>
<accession>A0AAV3YEM3</accession>
<evidence type="ECO:0000313" key="11">
    <source>
        <dbReference type="Proteomes" id="UP000735302"/>
    </source>
</evidence>
<proteinExistence type="inferred from homology"/>
<keyword evidence="11" id="KW-1185">Reference proteome</keyword>
<dbReference type="InterPro" id="IPR042099">
    <property type="entry name" value="ANL_N_sf"/>
</dbReference>
<dbReference type="SUPFAM" id="SSF56801">
    <property type="entry name" value="Acetyl-CoA synthetase-like"/>
    <property type="match status" value="2"/>
</dbReference>
<dbReference type="AlphaFoldDB" id="A0AAV3YEM3"/>
<feature type="domain" description="AMP-binding enzyme C-terminal" evidence="9">
    <location>
        <begin position="555"/>
        <end position="634"/>
    </location>
</feature>
<organism evidence="10 11">
    <name type="scientific">Plakobranchus ocellatus</name>
    <dbReference type="NCBI Taxonomy" id="259542"/>
    <lineage>
        <taxon>Eukaryota</taxon>
        <taxon>Metazoa</taxon>
        <taxon>Spiralia</taxon>
        <taxon>Lophotrochozoa</taxon>
        <taxon>Mollusca</taxon>
        <taxon>Gastropoda</taxon>
        <taxon>Heterobranchia</taxon>
        <taxon>Euthyneura</taxon>
        <taxon>Panpulmonata</taxon>
        <taxon>Sacoglossa</taxon>
        <taxon>Placobranchoidea</taxon>
        <taxon>Plakobranchidae</taxon>
        <taxon>Plakobranchus</taxon>
    </lineage>
</organism>
<dbReference type="InterPro" id="IPR045851">
    <property type="entry name" value="AMP-bd_C_sf"/>
</dbReference>
<dbReference type="EMBL" id="BLXT01000924">
    <property type="protein sequence ID" value="GFN81433.1"/>
    <property type="molecule type" value="Genomic_DNA"/>
</dbReference>
<comment type="similarity">
    <text evidence="1">Belongs to the ATP-dependent AMP-binding enzyme family.</text>
</comment>
<comment type="catalytic activity">
    <reaction evidence="5">
        <text>octanoate + ATP + CoA = octanoyl-CoA + AMP + diphosphate</text>
        <dbReference type="Rhea" id="RHEA:33631"/>
        <dbReference type="ChEBI" id="CHEBI:25646"/>
        <dbReference type="ChEBI" id="CHEBI:30616"/>
        <dbReference type="ChEBI" id="CHEBI:33019"/>
        <dbReference type="ChEBI" id="CHEBI:57287"/>
        <dbReference type="ChEBI" id="CHEBI:57386"/>
        <dbReference type="ChEBI" id="CHEBI:456215"/>
    </reaction>
</comment>
<dbReference type="InterPro" id="IPR025110">
    <property type="entry name" value="AMP-bd_C"/>
</dbReference>
<evidence type="ECO:0000256" key="3">
    <source>
        <dbReference type="ARBA" id="ARBA00037247"/>
    </source>
</evidence>
<feature type="compositionally biased region" description="Basic and acidic residues" evidence="7">
    <location>
        <begin position="326"/>
        <end position="356"/>
    </location>
</feature>
<evidence type="ECO:0000256" key="2">
    <source>
        <dbReference type="ARBA" id="ARBA00022598"/>
    </source>
</evidence>